<evidence type="ECO:0000256" key="2">
    <source>
        <dbReference type="ARBA" id="ARBA00023315"/>
    </source>
</evidence>
<comment type="caution">
    <text evidence="7">The sequence shown here is derived from an EMBL/GenBank/DDBJ whole genome shotgun (WGS) entry which is preliminary data.</text>
</comment>
<dbReference type="SUPFAM" id="SSF55048">
    <property type="entry name" value="Probable ACP-binding domain of malonyl-CoA ACP transacylase"/>
    <property type="match status" value="1"/>
</dbReference>
<evidence type="ECO:0000256" key="4">
    <source>
        <dbReference type="PIRNR" id="PIRNR000446"/>
    </source>
</evidence>
<sequence length="303" mass="34329">MRAFIFPGQGSQYSGMAKDFSKCKTWFEFLGRAKAVLKFDIEKIMDGDEETLKLTENAQPAIFLASYVAYEQLREFGVDFDFVAGHSLGEYTALAVAGVYDFETGIYLVRKRGEFISQVVKPGEGSMAAVLGANLSVVEEEVKKFEQLYIANYNSVDQVVVSGKTESVKQFVEEMRKKRIKAIELKVSGPFHTPLLNEAKELMAKEIEHIKFKPPKVPIVMNSTARETTDPETIKHFILEQISGPVLWYQSVNRMLELGVREFVEVGPKNVLSSMLVKAGHTARHFVEFFNEIRSEELEKSFR</sequence>
<accession>A0A7C4GDN6</accession>
<reference evidence="7" key="1">
    <citation type="journal article" date="2020" name="mSystems">
        <title>Genome- and Community-Level Interaction Insights into Carbon Utilization and Element Cycling Functions of Hydrothermarchaeota in Hydrothermal Sediment.</title>
        <authorList>
            <person name="Zhou Z."/>
            <person name="Liu Y."/>
            <person name="Xu W."/>
            <person name="Pan J."/>
            <person name="Luo Z.H."/>
            <person name="Li M."/>
        </authorList>
    </citation>
    <scope>NUCLEOTIDE SEQUENCE [LARGE SCALE GENOMIC DNA]</scope>
    <source>
        <strain evidence="7">SpSt-609</strain>
    </source>
</reference>
<dbReference type="InterPro" id="IPR014043">
    <property type="entry name" value="Acyl_transferase_dom"/>
</dbReference>
<evidence type="ECO:0000256" key="3">
    <source>
        <dbReference type="ARBA" id="ARBA00048462"/>
    </source>
</evidence>
<dbReference type="EMBL" id="DSZY01000029">
    <property type="protein sequence ID" value="HGU40837.1"/>
    <property type="molecule type" value="Genomic_DNA"/>
</dbReference>
<dbReference type="NCBIfam" id="TIGR00128">
    <property type="entry name" value="fabD"/>
    <property type="match status" value="1"/>
</dbReference>
<name>A0A7C4GDN6_9BACT</name>
<protein>
    <recommendedName>
        <fullName evidence="4">Malonyl CoA-acyl carrier protein transacylase</fullName>
        <ecNumber evidence="4">2.3.1.39</ecNumber>
    </recommendedName>
</protein>
<dbReference type="SUPFAM" id="SSF52151">
    <property type="entry name" value="FabD/lysophospholipase-like"/>
    <property type="match status" value="1"/>
</dbReference>
<dbReference type="Gene3D" id="3.30.70.250">
    <property type="entry name" value="Malonyl-CoA ACP transacylase, ACP-binding"/>
    <property type="match status" value="1"/>
</dbReference>
<dbReference type="Pfam" id="PF00698">
    <property type="entry name" value="Acyl_transf_1"/>
    <property type="match status" value="1"/>
</dbReference>
<feature type="active site" evidence="5">
    <location>
        <position position="87"/>
    </location>
</feature>
<dbReference type="Gene3D" id="3.40.366.10">
    <property type="entry name" value="Malonyl-Coenzyme A Acyl Carrier Protein, domain 2"/>
    <property type="match status" value="1"/>
</dbReference>
<gene>
    <name evidence="7" type="primary">fabD</name>
    <name evidence="7" type="ORF">ENT77_06530</name>
</gene>
<dbReference type="InterPro" id="IPR016035">
    <property type="entry name" value="Acyl_Trfase/lysoPLipase"/>
</dbReference>
<dbReference type="EC" id="2.3.1.39" evidence="4"/>
<dbReference type="PANTHER" id="PTHR42681:SF1">
    <property type="entry name" value="MALONYL-COA-ACYL CARRIER PROTEIN TRANSACYLASE, MITOCHONDRIAL"/>
    <property type="match status" value="1"/>
</dbReference>
<dbReference type="GO" id="GO:0004314">
    <property type="term" value="F:[acyl-carrier-protein] S-malonyltransferase activity"/>
    <property type="evidence" value="ECO:0007669"/>
    <property type="project" value="UniProtKB-EC"/>
</dbReference>
<keyword evidence="2 4" id="KW-0012">Acyltransferase</keyword>
<comment type="catalytic activity">
    <reaction evidence="3 4">
        <text>holo-[ACP] + malonyl-CoA = malonyl-[ACP] + CoA</text>
        <dbReference type="Rhea" id="RHEA:41792"/>
        <dbReference type="Rhea" id="RHEA-COMP:9623"/>
        <dbReference type="Rhea" id="RHEA-COMP:9685"/>
        <dbReference type="ChEBI" id="CHEBI:57287"/>
        <dbReference type="ChEBI" id="CHEBI:57384"/>
        <dbReference type="ChEBI" id="CHEBI:64479"/>
        <dbReference type="ChEBI" id="CHEBI:78449"/>
        <dbReference type="EC" id="2.3.1.39"/>
    </reaction>
</comment>
<keyword evidence="1 4" id="KW-0808">Transferase</keyword>
<dbReference type="GO" id="GO:0005829">
    <property type="term" value="C:cytosol"/>
    <property type="evidence" value="ECO:0007669"/>
    <property type="project" value="TreeGrafter"/>
</dbReference>
<evidence type="ECO:0000259" key="6">
    <source>
        <dbReference type="SMART" id="SM00827"/>
    </source>
</evidence>
<dbReference type="InterPro" id="IPR050858">
    <property type="entry name" value="Mal-CoA-ACP_Trans/PKS_FabD"/>
</dbReference>
<evidence type="ECO:0000313" key="7">
    <source>
        <dbReference type="EMBL" id="HGU40837.1"/>
    </source>
</evidence>
<feature type="active site" evidence="5">
    <location>
        <position position="192"/>
    </location>
</feature>
<proteinExistence type="inferred from homology"/>
<evidence type="ECO:0000256" key="1">
    <source>
        <dbReference type="ARBA" id="ARBA00022679"/>
    </source>
</evidence>
<organism evidence="7">
    <name type="scientific">Fervidobacterium thailandense</name>
    <dbReference type="NCBI Taxonomy" id="1008305"/>
    <lineage>
        <taxon>Bacteria</taxon>
        <taxon>Thermotogati</taxon>
        <taxon>Thermotogota</taxon>
        <taxon>Thermotogae</taxon>
        <taxon>Thermotogales</taxon>
        <taxon>Fervidobacteriaceae</taxon>
        <taxon>Fervidobacterium</taxon>
    </lineage>
</organism>
<dbReference type="PANTHER" id="PTHR42681">
    <property type="entry name" value="MALONYL-COA-ACYL CARRIER PROTEIN TRANSACYLASE, MITOCHONDRIAL"/>
    <property type="match status" value="1"/>
</dbReference>
<dbReference type="InterPro" id="IPR016036">
    <property type="entry name" value="Malonyl_transacylase_ACP-bd"/>
</dbReference>
<dbReference type="AlphaFoldDB" id="A0A7C4GDN6"/>
<dbReference type="PIRSF" id="PIRSF000446">
    <property type="entry name" value="Mct"/>
    <property type="match status" value="1"/>
</dbReference>
<dbReference type="SMART" id="SM00827">
    <property type="entry name" value="PKS_AT"/>
    <property type="match status" value="1"/>
</dbReference>
<feature type="domain" description="Malonyl-CoA:ACP transacylase (MAT)" evidence="6">
    <location>
        <begin position="5"/>
        <end position="286"/>
    </location>
</feature>
<dbReference type="InterPro" id="IPR004410">
    <property type="entry name" value="Malonyl_CoA-ACP_transAc_FabD"/>
</dbReference>
<evidence type="ECO:0000256" key="5">
    <source>
        <dbReference type="PIRSR" id="PIRSR000446-1"/>
    </source>
</evidence>
<comment type="similarity">
    <text evidence="4">Belongs to the fabD family.</text>
</comment>
<dbReference type="GO" id="GO:0006633">
    <property type="term" value="P:fatty acid biosynthetic process"/>
    <property type="evidence" value="ECO:0007669"/>
    <property type="project" value="TreeGrafter"/>
</dbReference>
<dbReference type="InterPro" id="IPR024925">
    <property type="entry name" value="Malonyl_CoA-ACP_transAc"/>
</dbReference>
<dbReference type="InterPro" id="IPR001227">
    <property type="entry name" value="Ac_transferase_dom_sf"/>
</dbReference>